<dbReference type="InterPro" id="IPR007730">
    <property type="entry name" value="SPOR-like_dom"/>
</dbReference>
<comment type="caution">
    <text evidence="2">The sequence shown here is derived from an EMBL/GenBank/DDBJ whole genome shotgun (WGS) entry which is preliminary data.</text>
</comment>
<accession>S0F516</accession>
<dbReference type="HOGENOM" id="CLU_112783_0_0_10"/>
<keyword evidence="2" id="KW-0132">Cell division</keyword>
<organism evidence="2 3">
    <name type="scientific">Phocaeicola coprophilus DSM 18228 = JCM 13818</name>
    <dbReference type="NCBI Taxonomy" id="547042"/>
    <lineage>
        <taxon>Bacteria</taxon>
        <taxon>Pseudomonadati</taxon>
        <taxon>Bacteroidota</taxon>
        <taxon>Bacteroidia</taxon>
        <taxon>Bacteroidales</taxon>
        <taxon>Bacteroidaceae</taxon>
        <taxon>Phocaeicola</taxon>
    </lineage>
</organism>
<dbReference type="Proteomes" id="UP000014073">
    <property type="component" value="Unassembled WGS sequence"/>
</dbReference>
<dbReference type="GO" id="GO:0051301">
    <property type="term" value="P:cell division"/>
    <property type="evidence" value="ECO:0007669"/>
    <property type="project" value="UniProtKB-KW"/>
</dbReference>
<keyword evidence="2" id="KW-0131">Cell cycle</keyword>
<dbReference type="PANTHER" id="PTHR38687">
    <property type="entry name" value="CELL DIVISION PROTEIN DEDD-RELATED"/>
    <property type="match status" value="1"/>
</dbReference>
<evidence type="ECO:0000259" key="1">
    <source>
        <dbReference type="PROSITE" id="PS51724"/>
    </source>
</evidence>
<dbReference type="PANTHER" id="PTHR38687:SF2">
    <property type="entry name" value="CELL DIVISION PROTEIN FTSN"/>
    <property type="match status" value="1"/>
</dbReference>
<proteinExistence type="predicted"/>
<protein>
    <submittedName>
        <fullName evidence="2">Sporulation and cell division repeat protein</fullName>
    </submittedName>
</protein>
<dbReference type="EMBL" id="ACBW01000030">
    <property type="protein sequence ID" value="EEF74980.1"/>
    <property type="molecule type" value="Genomic_DNA"/>
</dbReference>
<dbReference type="GO" id="GO:0042834">
    <property type="term" value="F:peptidoglycan binding"/>
    <property type="evidence" value="ECO:0007669"/>
    <property type="project" value="InterPro"/>
</dbReference>
<feature type="domain" description="SPOR" evidence="1">
    <location>
        <begin position="101"/>
        <end position="182"/>
    </location>
</feature>
<dbReference type="InterPro" id="IPR036680">
    <property type="entry name" value="SPOR-like_sf"/>
</dbReference>
<evidence type="ECO:0000313" key="2">
    <source>
        <dbReference type="EMBL" id="EEF74980.1"/>
    </source>
</evidence>
<name>S0F516_9BACT</name>
<gene>
    <name evidence="2" type="ORF">BACCOPRO_00462</name>
</gene>
<dbReference type="Pfam" id="PF05036">
    <property type="entry name" value="SPOR"/>
    <property type="match status" value="1"/>
</dbReference>
<reference evidence="2 3" key="1">
    <citation type="submission" date="2008-12" db="EMBL/GenBank/DDBJ databases">
        <authorList>
            <person name="Fulton L."/>
            <person name="Clifton S."/>
            <person name="Fulton B."/>
            <person name="Xu J."/>
            <person name="Minx P."/>
            <person name="Pepin K.H."/>
            <person name="Johnson M."/>
            <person name="Bhonagiri V."/>
            <person name="Nash W.E."/>
            <person name="Mardis E.R."/>
            <person name="Wilson R.K."/>
        </authorList>
    </citation>
    <scope>NUCLEOTIDE SEQUENCE [LARGE SCALE GENOMIC DNA]</scope>
    <source>
        <strain evidence="2 3">DSM 18228</strain>
    </source>
</reference>
<evidence type="ECO:0000313" key="3">
    <source>
        <dbReference type="Proteomes" id="UP000014073"/>
    </source>
</evidence>
<dbReference type="AlphaFoldDB" id="S0F516"/>
<dbReference type="eggNOG" id="COG3087">
    <property type="taxonomic scope" value="Bacteria"/>
</dbReference>
<dbReference type="STRING" id="547042.BACCOPRO_00462"/>
<sequence length="185" mass="20287">MSVLREKDLYIIQGINNKKLSDMKKVVVLGMGLCVALAFSSCKSSESAYKKAYEKAKQQELAEAAEPAEPAVVEPAPVVEVAPTPAPVAPVREEKVELVSGNGLKAFSVICGSFGVKANADGLKAKLDNDGYNAKVVYNAEKNMYRVAVESFDTREEAVRARDAFKAKYPNREDFQGAWLLYRVY</sequence>
<dbReference type="InterPro" id="IPR052521">
    <property type="entry name" value="Cell_div_SPOR-domain"/>
</dbReference>
<dbReference type="PROSITE" id="PS51724">
    <property type="entry name" value="SPOR"/>
    <property type="match status" value="1"/>
</dbReference>
<keyword evidence="3" id="KW-1185">Reference proteome</keyword>
<dbReference type="Gene3D" id="3.30.70.1070">
    <property type="entry name" value="Sporulation related repeat"/>
    <property type="match status" value="1"/>
</dbReference>
<dbReference type="SUPFAM" id="SSF110997">
    <property type="entry name" value="Sporulation related repeat"/>
    <property type="match status" value="1"/>
</dbReference>